<comment type="function">
    <text evidence="8">Specifically dimethylates two adjacent adenosines (A1518 and A1519) in the loop of a conserved hairpin near the 3'-end of 16S rRNA in the 30S particle. May play a critical role in biogenesis of 30S subunits.</text>
</comment>
<dbReference type="PROSITE" id="PS51689">
    <property type="entry name" value="SAM_RNA_A_N6_MT"/>
    <property type="match status" value="1"/>
</dbReference>
<comment type="subcellular location">
    <subcellularLocation>
        <location evidence="8">Cytoplasm</location>
    </subcellularLocation>
</comment>
<dbReference type="Gene3D" id="3.40.50.150">
    <property type="entry name" value="Vaccinia Virus protein VP39"/>
    <property type="match status" value="1"/>
</dbReference>
<dbReference type="AlphaFoldDB" id="A0A0R2FZB8"/>
<evidence type="ECO:0000256" key="8">
    <source>
        <dbReference type="HAMAP-Rule" id="MF_00607"/>
    </source>
</evidence>
<evidence type="ECO:0000256" key="7">
    <source>
        <dbReference type="ARBA" id="ARBA00049167"/>
    </source>
</evidence>
<dbReference type="Gene3D" id="1.10.8.100">
    <property type="entry name" value="Ribosomal RNA adenine dimethylase-like, domain 2"/>
    <property type="match status" value="1"/>
</dbReference>
<evidence type="ECO:0000313" key="12">
    <source>
        <dbReference type="EMBL" id="KRN30620.1"/>
    </source>
</evidence>
<organism evidence="12 13">
    <name type="scientific">Lactobacillus selangorensis</name>
    <dbReference type="NCBI Taxonomy" id="81857"/>
    <lineage>
        <taxon>Bacteria</taxon>
        <taxon>Bacillati</taxon>
        <taxon>Bacillota</taxon>
        <taxon>Bacilli</taxon>
        <taxon>Lactobacillales</taxon>
        <taxon>Lactobacillaceae</taxon>
        <taxon>Lactobacillus</taxon>
    </lineage>
</organism>
<feature type="binding site" evidence="8 9">
    <location>
        <position position="130"/>
    </location>
    <ligand>
        <name>S-adenosyl-L-methionine</name>
        <dbReference type="ChEBI" id="CHEBI:59789"/>
    </ligand>
</feature>
<feature type="binding site" evidence="8 9">
    <location>
        <position position="105"/>
    </location>
    <ligand>
        <name>S-adenosyl-L-methionine</name>
        <dbReference type="ChEBI" id="CHEBI:59789"/>
    </ligand>
</feature>
<dbReference type="PANTHER" id="PTHR11727:SF7">
    <property type="entry name" value="DIMETHYLADENOSINE TRANSFERASE-RELATED"/>
    <property type="match status" value="1"/>
</dbReference>
<dbReference type="Proteomes" id="UP000051751">
    <property type="component" value="Unassembled WGS sequence"/>
</dbReference>
<keyword evidence="5 8" id="KW-0949">S-adenosyl-L-methionine</keyword>
<keyword evidence="13" id="KW-1185">Reference proteome</keyword>
<dbReference type="Pfam" id="PF00398">
    <property type="entry name" value="RrnaAD"/>
    <property type="match status" value="1"/>
</dbReference>
<dbReference type="PANTHER" id="PTHR11727">
    <property type="entry name" value="DIMETHYLADENOSINE TRANSFERASE"/>
    <property type="match status" value="1"/>
</dbReference>
<dbReference type="PROSITE" id="PS01131">
    <property type="entry name" value="RRNA_A_DIMETH"/>
    <property type="match status" value="1"/>
</dbReference>
<dbReference type="GO" id="GO:0003723">
    <property type="term" value="F:RNA binding"/>
    <property type="evidence" value="ECO:0007669"/>
    <property type="project" value="UniProtKB-UniRule"/>
</dbReference>
<evidence type="ECO:0000313" key="14">
    <source>
        <dbReference type="Proteomes" id="UP000051751"/>
    </source>
</evidence>
<dbReference type="OrthoDB" id="9814755at2"/>
<dbReference type="GO" id="GO:0052910">
    <property type="term" value="F:23S rRNA (adenine(2085)-N(6))-dimethyltransferase activity"/>
    <property type="evidence" value="ECO:0007669"/>
    <property type="project" value="UniProtKB-EC"/>
</dbReference>
<keyword evidence="1 8" id="KW-0963">Cytoplasm</keyword>
<dbReference type="EMBL" id="JQAT01000005">
    <property type="protein sequence ID" value="KRN27909.1"/>
    <property type="molecule type" value="Genomic_DNA"/>
</dbReference>
<evidence type="ECO:0000256" key="5">
    <source>
        <dbReference type="ARBA" id="ARBA00022691"/>
    </source>
</evidence>
<evidence type="ECO:0000256" key="3">
    <source>
        <dbReference type="ARBA" id="ARBA00022603"/>
    </source>
</evidence>
<reference evidence="13 14" key="1">
    <citation type="journal article" date="2015" name="Genome Announc.">
        <title>Expanding the biotechnology potential of lactobacilli through comparative genomics of 213 strains and associated genera.</title>
        <authorList>
            <person name="Sun Z."/>
            <person name="Harris H.M."/>
            <person name="McCann A."/>
            <person name="Guo C."/>
            <person name="Argimon S."/>
            <person name="Zhang W."/>
            <person name="Yang X."/>
            <person name="Jeffery I.B."/>
            <person name="Cooney J.C."/>
            <person name="Kagawa T.F."/>
            <person name="Liu W."/>
            <person name="Song Y."/>
            <person name="Salvetti E."/>
            <person name="Wrobel A."/>
            <person name="Rasinkangas P."/>
            <person name="Parkhill J."/>
            <person name="Rea M.C."/>
            <person name="O'Sullivan O."/>
            <person name="Ritari J."/>
            <person name="Douillard F.P."/>
            <person name="Paul Ross R."/>
            <person name="Yang R."/>
            <person name="Briner A.E."/>
            <person name="Felis G.E."/>
            <person name="de Vos W.M."/>
            <person name="Barrangou R."/>
            <person name="Klaenhammer T.R."/>
            <person name="Caufield P.W."/>
            <person name="Cui Y."/>
            <person name="Zhang H."/>
            <person name="O'Toole P.W."/>
        </authorList>
    </citation>
    <scope>NUCLEOTIDE SEQUENCE [LARGE SCALE GENOMIC DNA]</scope>
    <source>
        <strain evidence="11 14">ATCC BAA-66</strain>
        <strain evidence="12 13">DSM 13344</strain>
    </source>
</reference>
<dbReference type="FunFam" id="3.40.50.150:FF:000023">
    <property type="entry name" value="Ribosomal RNA small subunit methyltransferase A"/>
    <property type="match status" value="1"/>
</dbReference>
<evidence type="ECO:0000256" key="9">
    <source>
        <dbReference type="PROSITE-ProRule" id="PRU01026"/>
    </source>
</evidence>
<dbReference type="GO" id="GO:0052908">
    <property type="term" value="F:16S rRNA (adenine(1518)-N(6)/adenine(1519)-N(6))-dimethyltransferase activity"/>
    <property type="evidence" value="ECO:0007669"/>
    <property type="project" value="UniProtKB-EC"/>
</dbReference>
<evidence type="ECO:0000256" key="4">
    <source>
        <dbReference type="ARBA" id="ARBA00022679"/>
    </source>
</evidence>
<dbReference type="STRING" id="81857.IV38_GL001748"/>
<proteinExistence type="inferred from homology"/>
<dbReference type="InterPro" id="IPR020596">
    <property type="entry name" value="rRNA_Ade_Mease_Trfase_CS"/>
</dbReference>
<dbReference type="InterPro" id="IPR001737">
    <property type="entry name" value="KsgA/Erm"/>
</dbReference>
<accession>A0A0R2FZB8</accession>
<dbReference type="HAMAP" id="MF_00607">
    <property type="entry name" value="16SrRNA_methyltr_A"/>
    <property type="match status" value="1"/>
</dbReference>
<dbReference type="InterPro" id="IPR020598">
    <property type="entry name" value="rRNA_Ade_methylase_Trfase_N"/>
</dbReference>
<comment type="caution">
    <text evidence="12">The sequence shown here is derived from an EMBL/GenBank/DDBJ whole genome shotgun (WGS) entry which is preliminary data.</text>
</comment>
<keyword evidence="4 8" id="KW-0808">Transferase</keyword>
<dbReference type="RefSeq" id="WP_057770587.1">
    <property type="nucleotide sequence ID" value="NZ_JQAT01000005.1"/>
</dbReference>
<dbReference type="EMBL" id="JQAZ01000006">
    <property type="protein sequence ID" value="KRN30620.1"/>
    <property type="molecule type" value="Genomic_DNA"/>
</dbReference>
<feature type="binding site" evidence="8 9">
    <location>
        <position position="34"/>
    </location>
    <ligand>
        <name>S-adenosyl-L-methionine</name>
        <dbReference type="ChEBI" id="CHEBI:59789"/>
    </ligand>
</feature>
<keyword evidence="6 8" id="KW-0694">RNA-binding</keyword>
<keyword evidence="3 8" id="KW-0489">Methyltransferase</keyword>
<dbReference type="GO" id="GO:0005829">
    <property type="term" value="C:cytosol"/>
    <property type="evidence" value="ECO:0007669"/>
    <property type="project" value="TreeGrafter"/>
</dbReference>
<dbReference type="InterPro" id="IPR011530">
    <property type="entry name" value="rRNA_adenine_dimethylase"/>
</dbReference>
<dbReference type="InterPro" id="IPR029063">
    <property type="entry name" value="SAM-dependent_MTases_sf"/>
</dbReference>
<evidence type="ECO:0000313" key="13">
    <source>
        <dbReference type="Proteomes" id="UP000051645"/>
    </source>
</evidence>
<dbReference type="SMART" id="SM00650">
    <property type="entry name" value="rADc"/>
    <property type="match status" value="1"/>
</dbReference>
<comment type="catalytic activity">
    <reaction evidence="7">
        <text>adenosine(2085) in 23S rRNA + 2 S-adenosyl-L-methionine = N(6)-dimethyladenosine(2085) in 23S rRNA + 2 S-adenosyl-L-homocysteine + 2 H(+)</text>
        <dbReference type="Rhea" id="RHEA:42784"/>
        <dbReference type="Rhea" id="RHEA-COMP:10237"/>
        <dbReference type="Rhea" id="RHEA-COMP:10238"/>
        <dbReference type="ChEBI" id="CHEBI:15378"/>
        <dbReference type="ChEBI" id="CHEBI:57856"/>
        <dbReference type="ChEBI" id="CHEBI:59789"/>
        <dbReference type="ChEBI" id="CHEBI:74411"/>
        <dbReference type="ChEBI" id="CHEBI:74493"/>
        <dbReference type="EC" id="2.1.1.184"/>
    </reaction>
</comment>
<evidence type="ECO:0000256" key="6">
    <source>
        <dbReference type="ARBA" id="ARBA00022884"/>
    </source>
</evidence>
<dbReference type="EC" id="2.1.1.182" evidence="8"/>
<dbReference type="Proteomes" id="UP000051645">
    <property type="component" value="Unassembled WGS sequence"/>
</dbReference>
<evidence type="ECO:0000256" key="1">
    <source>
        <dbReference type="ARBA" id="ARBA00022490"/>
    </source>
</evidence>
<dbReference type="NCBIfam" id="TIGR00755">
    <property type="entry name" value="ksgA"/>
    <property type="match status" value="1"/>
</dbReference>
<gene>
    <name evidence="8" type="primary">rsmA</name>
    <name evidence="8" type="synonym">ksgA</name>
    <name evidence="11" type="ORF">IV38_GL001748</name>
    <name evidence="12" type="ORF">IV40_GL001807</name>
</gene>
<dbReference type="SUPFAM" id="SSF53335">
    <property type="entry name" value="S-adenosyl-L-methionine-dependent methyltransferases"/>
    <property type="match status" value="1"/>
</dbReference>
<comment type="similarity">
    <text evidence="8">Belongs to the class I-like SAM-binding methyltransferase superfamily. rRNA adenine N(6)-methyltransferase family. RsmA subfamily.</text>
</comment>
<evidence type="ECO:0000256" key="2">
    <source>
        <dbReference type="ARBA" id="ARBA00022552"/>
    </source>
</evidence>
<protein>
    <recommendedName>
        <fullName evidence="8">Ribosomal RNA small subunit methyltransferase A</fullName>
        <ecNumber evidence="8">2.1.1.182</ecNumber>
    </recommendedName>
    <alternativeName>
        <fullName evidence="8">16S rRNA (adenine(1518)-N(6)/adenine(1519)-N(6))-dimethyltransferase</fullName>
    </alternativeName>
    <alternativeName>
        <fullName evidence="8">16S rRNA dimethyladenosine transferase</fullName>
    </alternativeName>
    <alternativeName>
        <fullName evidence="8">16S rRNA dimethylase</fullName>
    </alternativeName>
    <alternativeName>
        <fullName evidence="8">S-adenosylmethionine-6-N', N'-adenosyl(rRNA) dimethyltransferase</fullName>
    </alternativeName>
</protein>
<evidence type="ECO:0000313" key="11">
    <source>
        <dbReference type="EMBL" id="KRN27909.1"/>
    </source>
</evidence>
<feature type="binding site" evidence="8 9">
    <location>
        <position position="59"/>
    </location>
    <ligand>
        <name>S-adenosyl-L-methionine</name>
        <dbReference type="ChEBI" id="CHEBI:59789"/>
    </ligand>
</feature>
<sequence>MREDYQAIANPERTRAILKKYGFRFKKSLGQNFLTNEKVLQKIVSAADVTDQDDIIEVGPGIGSLTEQLAIHAHQVLAFEVDERLEPVLDETLAPYENTAVIFEDILKADLETLVSKYFDGKHTLKIVANLPYYITTPIMMQLLKTKLPIERMVLMMQKEVAERLAAHPGTKAYGTLSIGVQMRAEVEIAEIVSHTAFVPAPNVDSAVVVLKMRSEPAVKIPDQKSFDRLIKGSFAHRRKSLWNNLISLYGKDPQTKAKLTAALAQAQIDPGTRAEQLSLQQFANLDAAILQAD</sequence>
<name>A0A0R2FZB8_9LACO</name>
<comment type="catalytic activity">
    <reaction evidence="8">
        <text>adenosine(1518)/adenosine(1519) in 16S rRNA + 4 S-adenosyl-L-methionine = N(6)-dimethyladenosine(1518)/N(6)-dimethyladenosine(1519) in 16S rRNA + 4 S-adenosyl-L-homocysteine + 4 H(+)</text>
        <dbReference type="Rhea" id="RHEA:19609"/>
        <dbReference type="Rhea" id="RHEA-COMP:10232"/>
        <dbReference type="Rhea" id="RHEA-COMP:10233"/>
        <dbReference type="ChEBI" id="CHEBI:15378"/>
        <dbReference type="ChEBI" id="CHEBI:57856"/>
        <dbReference type="ChEBI" id="CHEBI:59789"/>
        <dbReference type="ChEBI" id="CHEBI:74411"/>
        <dbReference type="ChEBI" id="CHEBI:74493"/>
        <dbReference type="EC" id="2.1.1.182"/>
    </reaction>
</comment>
<keyword evidence="2 8" id="KW-0698">rRNA processing</keyword>
<feature type="binding site" evidence="8 9">
    <location>
        <position position="32"/>
    </location>
    <ligand>
        <name>S-adenosyl-L-methionine</name>
        <dbReference type="ChEBI" id="CHEBI:59789"/>
    </ligand>
</feature>
<feature type="binding site" evidence="8 9">
    <location>
        <position position="80"/>
    </location>
    <ligand>
        <name>S-adenosyl-L-methionine</name>
        <dbReference type="ChEBI" id="CHEBI:59789"/>
    </ligand>
</feature>
<evidence type="ECO:0000259" key="10">
    <source>
        <dbReference type="SMART" id="SM00650"/>
    </source>
</evidence>
<dbReference type="PATRIC" id="fig|81857.3.peg.1765"/>
<dbReference type="InterPro" id="IPR023165">
    <property type="entry name" value="rRNA_Ade_diMease-like_C"/>
</dbReference>
<feature type="domain" description="Ribosomal RNA adenine methylase transferase N-terminal" evidence="10">
    <location>
        <begin position="39"/>
        <end position="215"/>
    </location>
</feature>